<name>A0A0C2N504_THEKT</name>
<keyword evidence="2" id="KW-1185">Reference proteome</keyword>
<dbReference type="Proteomes" id="UP000031668">
    <property type="component" value="Unassembled WGS sequence"/>
</dbReference>
<dbReference type="EMBL" id="JWZT01000314">
    <property type="protein sequence ID" value="KII74706.1"/>
    <property type="molecule type" value="Genomic_DNA"/>
</dbReference>
<dbReference type="AlphaFoldDB" id="A0A0C2N504"/>
<protein>
    <submittedName>
        <fullName evidence="1">Uncharacterized protein</fullName>
    </submittedName>
</protein>
<proteinExistence type="predicted"/>
<gene>
    <name evidence="1" type="ORF">RF11_03925</name>
</gene>
<evidence type="ECO:0000313" key="1">
    <source>
        <dbReference type="EMBL" id="KII74706.1"/>
    </source>
</evidence>
<reference evidence="1 2" key="1">
    <citation type="journal article" date="2014" name="Genome Biol. Evol.">
        <title>The genome of the myxosporean Thelohanellus kitauei shows adaptations to nutrient acquisition within its fish host.</title>
        <authorList>
            <person name="Yang Y."/>
            <person name="Xiong J."/>
            <person name="Zhou Z."/>
            <person name="Huo F."/>
            <person name="Miao W."/>
            <person name="Ran C."/>
            <person name="Liu Y."/>
            <person name="Zhang J."/>
            <person name="Feng J."/>
            <person name="Wang M."/>
            <person name="Wang M."/>
            <person name="Wang L."/>
            <person name="Yao B."/>
        </authorList>
    </citation>
    <scope>NUCLEOTIDE SEQUENCE [LARGE SCALE GENOMIC DNA]</scope>
    <source>
        <strain evidence="1">Wuqing</strain>
    </source>
</reference>
<comment type="caution">
    <text evidence="1">The sequence shown here is derived from an EMBL/GenBank/DDBJ whole genome shotgun (WGS) entry which is preliminary data.</text>
</comment>
<accession>A0A0C2N504</accession>
<organism evidence="1 2">
    <name type="scientific">Thelohanellus kitauei</name>
    <name type="common">Myxosporean</name>
    <dbReference type="NCBI Taxonomy" id="669202"/>
    <lineage>
        <taxon>Eukaryota</taxon>
        <taxon>Metazoa</taxon>
        <taxon>Cnidaria</taxon>
        <taxon>Myxozoa</taxon>
        <taxon>Myxosporea</taxon>
        <taxon>Bivalvulida</taxon>
        <taxon>Platysporina</taxon>
        <taxon>Myxobolidae</taxon>
        <taxon>Thelohanellus</taxon>
    </lineage>
</organism>
<sequence length="214" mass="24262">MMGFKVFFEKFININGLSILTKGSYPGCSSRIRKKIARCLDPNTVFKNLTDCQPETIVGIALHQNEDVNVYYLQGLCYVVEFKNLMSDLLKKAEGLCYYVLAYQTSLVNSQDAQQLQDSSQIIYIGLDDAKDELSLLIKKYGQMVRLNYLDNVNDLIKQVMLAKFDTGNEVNQEVSLYIINSTKEIVMSEGSIKSIDELGITFIFINSHFNSLC</sequence>
<evidence type="ECO:0000313" key="2">
    <source>
        <dbReference type="Proteomes" id="UP000031668"/>
    </source>
</evidence>